<sequence>MEVYILKSAACLGILFLFYKLLLENTSLHTTKRFFLLGSLAISFIIPCITFTTYIQVNPLVTNILTEVPASTPALDTGISEATNYTLYILGGIYLLGVGIFGIRFGHNLRSVFTKVRNNSKFKQRSIVHVLLKLPVTPHSFFNYIFFSKKAYNNGEIPEEVLMHETAHVEQKHSWDIVFIELLRIAFWFNPLLYFIKHSIKLNHEFLADRTVLNQGADTASYQTILLDFSSKSSVPSMAHSINYSSSGLGKLFSKNSFGLVKKRFTVMKTHTSRRAAWLRMLVILPLMAGLIYGFSSTKTVETIVSDPKVTFENPEVQKEYDTWYTNVANEIGNSKATPEQLAAYNKIAAFWNKRFNETPNSRIMPLSELKKLETIYRLMTIEQRKQAQPFPECKPPATSNSPSGNDAINKILVIMIQMSEITINGKQSSLKTFARDLDKLTKNWEETDYTSIKPIIKIASTPDEFLKKLDAEYKKTHFSKANGGFGLLPPPPPPPAPKVIKGVNDTDDNIPPPPPPAPDAPRVINSVNYTDGNIPPPPPPMSQLDIIVKMAKKKSTFYYEGKEITSDEAIEVVKKNSDLNIQVTNSSSKNPTVKISKEPIYVKKKMIP</sequence>
<evidence type="ECO:0000313" key="4">
    <source>
        <dbReference type="Proteomes" id="UP000505306"/>
    </source>
</evidence>
<dbReference type="RefSeq" id="WP_164679463.1">
    <property type="nucleotide sequence ID" value="NZ_CP049057.1"/>
</dbReference>
<dbReference type="Proteomes" id="UP000505306">
    <property type="component" value="Chromosome"/>
</dbReference>
<feature type="transmembrane region" description="Helical" evidence="1">
    <location>
        <begin position="6"/>
        <end position="22"/>
    </location>
</feature>
<dbReference type="AlphaFoldDB" id="A0A6G6GLM2"/>
<feature type="transmembrane region" description="Helical" evidence="1">
    <location>
        <begin position="85"/>
        <end position="106"/>
    </location>
</feature>
<feature type="transmembrane region" description="Helical" evidence="1">
    <location>
        <begin position="277"/>
        <end position="296"/>
    </location>
</feature>
<reference evidence="3 4" key="1">
    <citation type="submission" date="2020-02" db="EMBL/GenBank/DDBJ databases">
        <title>Complete genome sequence of Flavobacteriaceae bacterium.</title>
        <authorList>
            <person name="Kim S.-J."/>
            <person name="Kim Y.-S."/>
            <person name="Kim K.-H."/>
        </authorList>
    </citation>
    <scope>NUCLEOTIDE SEQUENCE [LARGE SCALE GENOMIC DNA]</scope>
    <source>
        <strain evidence="3 4">RR4-40</strain>
    </source>
</reference>
<dbReference type="CDD" id="cd07341">
    <property type="entry name" value="M56_BlaR1_MecR1_like"/>
    <property type="match status" value="1"/>
</dbReference>
<dbReference type="InterPro" id="IPR008756">
    <property type="entry name" value="Peptidase_M56"/>
</dbReference>
<organism evidence="3 4">
    <name type="scientific">Rasiella rasia</name>
    <dbReference type="NCBI Taxonomy" id="2744027"/>
    <lineage>
        <taxon>Bacteria</taxon>
        <taxon>Pseudomonadati</taxon>
        <taxon>Bacteroidota</taxon>
        <taxon>Flavobacteriia</taxon>
        <taxon>Flavobacteriales</taxon>
        <taxon>Flavobacteriaceae</taxon>
        <taxon>Rasiella</taxon>
    </lineage>
</organism>
<dbReference type="PANTHER" id="PTHR34978">
    <property type="entry name" value="POSSIBLE SENSOR-TRANSDUCER PROTEIN BLAR"/>
    <property type="match status" value="1"/>
</dbReference>
<dbReference type="PANTHER" id="PTHR34978:SF3">
    <property type="entry name" value="SLR0241 PROTEIN"/>
    <property type="match status" value="1"/>
</dbReference>
<proteinExistence type="predicted"/>
<feature type="transmembrane region" description="Helical" evidence="1">
    <location>
        <begin position="127"/>
        <end position="147"/>
    </location>
</feature>
<accession>A0A6G6GLM2</accession>
<keyword evidence="1" id="KW-0472">Membrane</keyword>
<feature type="domain" description="Peptidase M56" evidence="2">
    <location>
        <begin position="143"/>
        <end position="237"/>
    </location>
</feature>
<dbReference type="EMBL" id="CP049057">
    <property type="protein sequence ID" value="QIE59448.1"/>
    <property type="molecule type" value="Genomic_DNA"/>
</dbReference>
<keyword evidence="4" id="KW-1185">Reference proteome</keyword>
<keyword evidence="1" id="KW-1133">Transmembrane helix</keyword>
<feature type="transmembrane region" description="Helical" evidence="1">
    <location>
        <begin position="34"/>
        <end position="55"/>
    </location>
</feature>
<evidence type="ECO:0000259" key="2">
    <source>
        <dbReference type="Pfam" id="PF05569"/>
    </source>
</evidence>
<protein>
    <submittedName>
        <fullName evidence="3">M56 family metallopeptidase</fullName>
    </submittedName>
</protein>
<dbReference type="KEGG" id="mgel:G5B37_07685"/>
<dbReference type="Pfam" id="PF05569">
    <property type="entry name" value="Peptidase_M56"/>
    <property type="match status" value="1"/>
</dbReference>
<dbReference type="InterPro" id="IPR052173">
    <property type="entry name" value="Beta-lactam_resp_regulator"/>
</dbReference>
<keyword evidence="1" id="KW-0812">Transmembrane</keyword>
<feature type="transmembrane region" description="Helical" evidence="1">
    <location>
        <begin position="177"/>
        <end position="196"/>
    </location>
</feature>
<evidence type="ECO:0000256" key="1">
    <source>
        <dbReference type="SAM" id="Phobius"/>
    </source>
</evidence>
<gene>
    <name evidence="3" type="ORF">G5B37_07685</name>
</gene>
<name>A0A6G6GLM2_9FLAO</name>
<evidence type="ECO:0000313" key="3">
    <source>
        <dbReference type="EMBL" id="QIE59448.1"/>
    </source>
</evidence>